<dbReference type="Proteomes" id="UP001162060">
    <property type="component" value="Unassembled WGS sequence"/>
</dbReference>
<feature type="region of interest" description="Disordered" evidence="5">
    <location>
        <begin position="1036"/>
        <end position="1074"/>
    </location>
</feature>
<keyword evidence="3" id="KW-0808">Transferase</keyword>
<dbReference type="SUPFAM" id="SSF48371">
    <property type="entry name" value="ARM repeat"/>
    <property type="match status" value="1"/>
</dbReference>
<evidence type="ECO:0000256" key="2">
    <source>
        <dbReference type="ARBA" id="ARBA00012169"/>
    </source>
</evidence>
<name>A0AAV1T7X3_9STRA</name>
<evidence type="ECO:0000256" key="5">
    <source>
        <dbReference type="SAM" id="MobiDB-lite"/>
    </source>
</evidence>
<feature type="compositionally biased region" description="Polar residues" evidence="5">
    <location>
        <begin position="872"/>
        <end position="890"/>
    </location>
</feature>
<dbReference type="InterPro" id="IPR057754">
    <property type="entry name" value="PI4-kinase_beta/PIK1_cat"/>
</dbReference>
<dbReference type="InterPro" id="IPR016024">
    <property type="entry name" value="ARM-type_fold"/>
</dbReference>
<evidence type="ECO:0000256" key="3">
    <source>
        <dbReference type="ARBA" id="ARBA00022679"/>
    </source>
</evidence>
<evidence type="ECO:0000256" key="4">
    <source>
        <dbReference type="ARBA" id="ARBA00022777"/>
    </source>
</evidence>
<dbReference type="SUPFAM" id="SSF56112">
    <property type="entry name" value="Protein kinase-like (PK-like)"/>
    <property type="match status" value="1"/>
</dbReference>
<sequence length="1367" mass="150465">MKSAPASPPLLKPAPSPVHGGESSSSDDDDDNQSEGYATLDESDWRASSSSDSAVAAPAPRFSFVVGLPSKVRDSVFRRPLKAHKRLQSPVPKTKDRSSTADTTRTSSSAASTPREAARGCGKLLEAPQHGDQVEHFRVFWDEKLRTTMDKFTSTRTCRSDAAPTLAFHLLLQLYAHQDVVKELYSSYDAHAAEFEFYIPQLCTFLMHGNYDKQHQLECFLMSRSGESLPFAHRLTWFLRSFCDHARTYRSEYLSVTAAQDQDNVDLLTAIGRRAGVPALLMSSGLCVEEVTAAVPDNLERRRWTNFPTDDNELDITTFETDETFAGHLMRRRNSVQDEARTEEGNSQQISLFRQTPKFVEALTDLAEQLIPTPRHRRNSELRKELVAIHEQMLPSDVIYLPIGNSCHRVKGIRVDECFTFSTKERVPYFLCVEVLDYSVSAVADSNGHPETKKSKASCHQTHVFNLKLPFNKADADLVAIGNAADDSPMSSSTSPESEVSLVASPSAASPLSEYERGKEGVAGVLTSSEEDDDALAGNLVDDRNDQDGDDEKEGGNWKPRAVFAENEEFQKAEVEQQDRLGQWNLPRPRRRSIKEYSSSASVRSGGQFESFYSSWFLKKAQQDAKGDDSIARSHSASNGLNDGEAAENFFAAALTQCGDPSYVDEGTDSAVDGETEVQNSDIVEGVSAQPSTLDAEAAAVTATGNVNVPLSLKNASFEVAGQHADAKASTMRQTEPKREGVPTDDELRVGDASKIEDSVTGAGLTVPAHSSGLFSSVLSKKPTDNLAPTHNSDEATSLSKKEKKCGATSTSNGRKADAVKSTASAGILGSFFAKKSQVNTKAATVAPDETDKASLLPKASAQKICSEHNAQRTNGGKSESMGALSSANKFTDRTSELSEGGVTDDSCAQDADDEDTDSSRELVLENDIAVCEMEKSVVTSKPAEKQVPFASWFYRKPTPALVCPAEKSDGATPRAGDNAASSVIVSPNVSTSEPSECVVEGEVISQEELLFHQRPRDLSVSLDFADPTAWKEKFDLEDSLTDDEPDEETVGTSALYDDKEGEQEASDEEDEKPMIVFRERWSEKEARIRQESPYGDHPGWRLLSVIVKSNDDLRQEQFAAQLIAQCDRIFREYSLPLLLRPYNVIATSATTGLIEAVPDTVSLDSLKRNDPGYTSLLDFYTRLHGDKDTAGFVRAQRNFVESLAAYSMVCYVFQIKDRHNGNILVDTDGHVIHIDFGFFLTNSPGSNWNFERAPFKLTDEFVELMGGPRSSAFRYFRSLCIRAYLALRRNMDQIVLLVEMMLVGNADLPCFAGGKKAVVEGLRSRFKPGARTSTCQMFVNQLIDQSINNWRTRWYDKYQRACLGIL</sequence>
<dbReference type="GO" id="GO:0005737">
    <property type="term" value="C:cytoplasm"/>
    <property type="evidence" value="ECO:0007669"/>
    <property type="project" value="TreeGrafter"/>
</dbReference>
<dbReference type="EC" id="2.7.1.67" evidence="2"/>
<accession>A0AAV1T7X3</accession>
<feature type="region of interest" description="Disordered" evidence="5">
    <location>
        <begin position="485"/>
        <end position="558"/>
    </location>
</feature>
<feature type="region of interest" description="Disordered" evidence="5">
    <location>
        <begin position="781"/>
        <end position="820"/>
    </location>
</feature>
<feature type="compositionally biased region" description="Acidic residues" evidence="5">
    <location>
        <begin position="1038"/>
        <end position="1050"/>
    </location>
</feature>
<dbReference type="InterPro" id="IPR042236">
    <property type="entry name" value="PI3K_accessory_sf"/>
</dbReference>
<dbReference type="GO" id="GO:0046854">
    <property type="term" value="P:phosphatidylinositol phosphate biosynthetic process"/>
    <property type="evidence" value="ECO:0007669"/>
    <property type="project" value="InterPro"/>
</dbReference>
<feature type="compositionally biased region" description="Polar residues" evidence="5">
    <location>
        <begin position="787"/>
        <end position="799"/>
    </location>
</feature>
<dbReference type="PROSITE" id="PS00915">
    <property type="entry name" value="PI3_4_KINASE_1"/>
    <property type="match status" value="1"/>
</dbReference>
<dbReference type="Pfam" id="PF00454">
    <property type="entry name" value="PI3_PI4_kinase"/>
    <property type="match status" value="1"/>
</dbReference>
<feature type="region of interest" description="Disordered" evidence="5">
    <location>
        <begin position="867"/>
        <end position="922"/>
    </location>
</feature>
<evidence type="ECO:0000313" key="8">
    <source>
        <dbReference type="Proteomes" id="UP001162060"/>
    </source>
</evidence>
<proteinExistence type="predicted"/>
<feature type="compositionally biased region" description="Acidic residues" evidence="5">
    <location>
        <begin position="1060"/>
        <end position="1072"/>
    </location>
</feature>
<dbReference type="PANTHER" id="PTHR10048">
    <property type="entry name" value="PHOSPHATIDYLINOSITOL KINASE"/>
    <property type="match status" value="1"/>
</dbReference>
<protein>
    <recommendedName>
        <fullName evidence="2">1-phosphatidylinositol 4-kinase</fullName>
        <ecNumber evidence="2">2.7.1.67</ecNumber>
    </recommendedName>
</protein>
<dbReference type="PROSITE" id="PS50290">
    <property type="entry name" value="PI3_4_KINASE_3"/>
    <property type="match status" value="1"/>
</dbReference>
<feature type="compositionally biased region" description="Low complexity" evidence="5">
    <location>
        <begin position="488"/>
        <end position="513"/>
    </location>
</feature>
<feature type="compositionally biased region" description="Low complexity" evidence="5">
    <location>
        <begin position="47"/>
        <end position="59"/>
    </location>
</feature>
<evidence type="ECO:0000259" key="6">
    <source>
        <dbReference type="PROSITE" id="PS50290"/>
    </source>
</evidence>
<dbReference type="InterPro" id="IPR036940">
    <property type="entry name" value="PI3/4_kinase_cat_sf"/>
</dbReference>
<feature type="compositionally biased region" description="Pro residues" evidence="5">
    <location>
        <begin position="1"/>
        <end position="16"/>
    </location>
</feature>
<feature type="region of interest" description="Disordered" evidence="5">
    <location>
        <begin position="1"/>
        <end position="60"/>
    </location>
</feature>
<feature type="region of interest" description="Disordered" evidence="5">
    <location>
        <begin position="724"/>
        <end position="747"/>
    </location>
</feature>
<dbReference type="InterPro" id="IPR000403">
    <property type="entry name" value="PI3/4_kinase_cat_dom"/>
</dbReference>
<dbReference type="GO" id="GO:0016020">
    <property type="term" value="C:membrane"/>
    <property type="evidence" value="ECO:0007669"/>
    <property type="project" value="TreeGrafter"/>
</dbReference>
<feature type="domain" description="PI3K/PI4K catalytic" evidence="6">
    <location>
        <begin position="1071"/>
        <end position="1352"/>
    </location>
</feature>
<comment type="catalytic activity">
    <reaction evidence="1">
        <text>a 1,2-diacyl-sn-glycero-3-phospho-(1D-myo-inositol) + ATP = a 1,2-diacyl-sn-glycero-3-phospho-(1D-myo-inositol 4-phosphate) + ADP + H(+)</text>
        <dbReference type="Rhea" id="RHEA:19877"/>
        <dbReference type="ChEBI" id="CHEBI:15378"/>
        <dbReference type="ChEBI" id="CHEBI:30616"/>
        <dbReference type="ChEBI" id="CHEBI:57880"/>
        <dbReference type="ChEBI" id="CHEBI:58178"/>
        <dbReference type="ChEBI" id="CHEBI:456216"/>
        <dbReference type="EC" id="2.7.1.67"/>
    </reaction>
</comment>
<dbReference type="InterPro" id="IPR015433">
    <property type="entry name" value="PI3/4_kinase"/>
</dbReference>
<dbReference type="EMBL" id="CAKLBY020000024">
    <property type="protein sequence ID" value="CAK7901830.1"/>
    <property type="molecule type" value="Genomic_DNA"/>
</dbReference>
<dbReference type="SMART" id="SM00146">
    <property type="entry name" value="PI3Kc"/>
    <property type="match status" value="1"/>
</dbReference>
<evidence type="ECO:0000256" key="1">
    <source>
        <dbReference type="ARBA" id="ARBA00001686"/>
    </source>
</evidence>
<comment type="caution">
    <text evidence="7">The sequence shown here is derived from an EMBL/GenBank/DDBJ whole genome shotgun (WGS) entry which is preliminary data.</text>
</comment>
<dbReference type="InterPro" id="IPR011009">
    <property type="entry name" value="Kinase-like_dom_sf"/>
</dbReference>
<reference evidence="7" key="1">
    <citation type="submission" date="2024-01" db="EMBL/GenBank/DDBJ databases">
        <authorList>
            <person name="Webb A."/>
        </authorList>
    </citation>
    <scope>NUCLEOTIDE SEQUENCE</scope>
    <source>
        <strain evidence="7">Pm1</strain>
    </source>
</reference>
<dbReference type="FunFam" id="1.10.1070.11:FF:000016">
    <property type="entry name" value="PIK1p Phosphatidylinositol 4-kinase"/>
    <property type="match status" value="1"/>
</dbReference>
<evidence type="ECO:0000313" key="7">
    <source>
        <dbReference type="EMBL" id="CAK7901830.1"/>
    </source>
</evidence>
<dbReference type="Gene3D" id="3.30.1010.10">
    <property type="entry name" value="Phosphatidylinositol 3-kinase Catalytic Subunit, Chain A, domain 4"/>
    <property type="match status" value="1"/>
</dbReference>
<gene>
    <name evidence="7" type="ORF">PM001_LOCUS2353</name>
</gene>
<organism evidence="7 8">
    <name type="scientific">Peronospora matthiolae</name>
    <dbReference type="NCBI Taxonomy" id="2874970"/>
    <lineage>
        <taxon>Eukaryota</taxon>
        <taxon>Sar</taxon>
        <taxon>Stramenopiles</taxon>
        <taxon>Oomycota</taxon>
        <taxon>Peronosporomycetes</taxon>
        <taxon>Peronosporales</taxon>
        <taxon>Peronosporaceae</taxon>
        <taxon>Peronospora</taxon>
    </lineage>
</organism>
<dbReference type="Gene3D" id="1.10.1070.11">
    <property type="entry name" value="Phosphatidylinositol 3-/4-kinase, catalytic domain"/>
    <property type="match status" value="1"/>
</dbReference>
<dbReference type="GO" id="GO:0004430">
    <property type="term" value="F:1-phosphatidylinositol 4-kinase activity"/>
    <property type="evidence" value="ECO:0007669"/>
    <property type="project" value="UniProtKB-EC"/>
</dbReference>
<dbReference type="InterPro" id="IPR018936">
    <property type="entry name" value="PI3/4_kinase_CS"/>
</dbReference>
<feature type="compositionally biased region" description="Basic and acidic residues" evidence="5">
    <location>
        <begin position="735"/>
        <end position="747"/>
    </location>
</feature>
<dbReference type="CDD" id="cd05168">
    <property type="entry name" value="PI4Kc_III_beta"/>
    <property type="match status" value="1"/>
</dbReference>
<feature type="compositionally biased region" description="Low complexity" evidence="5">
    <location>
        <begin position="100"/>
        <end position="113"/>
    </location>
</feature>
<dbReference type="GO" id="GO:0048015">
    <property type="term" value="P:phosphatidylinositol-mediated signaling"/>
    <property type="evidence" value="ECO:0007669"/>
    <property type="project" value="TreeGrafter"/>
</dbReference>
<dbReference type="Gene3D" id="1.25.40.70">
    <property type="entry name" value="Phosphatidylinositol 3-kinase, accessory domain (PIK)"/>
    <property type="match status" value="1"/>
</dbReference>
<dbReference type="PANTHER" id="PTHR10048:SF22">
    <property type="entry name" value="PHOSPHATIDYLINOSITOL 4-KINASE BETA"/>
    <property type="match status" value="1"/>
</dbReference>
<feature type="region of interest" description="Disordered" evidence="5">
    <location>
        <begin position="77"/>
        <end position="118"/>
    </location>
</feature>
<keyword evidence="4" id="KW-0418">Kinase</keyword>